<accession>A0A8J2K4J1</accession>
<dbReference type="Proteomes" id="UP000708208">
    <property type="component" value="Unassembled WGS sequence"/>
</dbReference>
<gene>
    <name evidence="1" type="ORF">AFUS01_LOCUS20625</name>
</gene>
<dbReference type="EMBL" id="CAJVCH010224625">
    <property type="protein sequence ID" value="CAG7732087.1"/>
    <property type="molecule type" value="Genomic_DNA"/>
</dbReference>
<keyword evidence="2" id="KW-1185">Reference proteome</keyword>
<sequence>MGTILAVNANSVEPIQTEVVFEKIAGRLRTDESVKLMSQRTFTLDQTKPCIPSCAIHDFLIGQYAVHYQFKQKGNLSDIEIAIKDWVKAAPHRIKIKRKTRPSCTMTEQLEINGQSVSFSGDSSGHVNLGDE</sequence>
<reference evidence="1" key="1">
    <citation type="submission" date="2021-06" db="EMBL/GenBank/DDBJ databases">
        <authorList>
            <person name="Hodson N. C."/>
            <person name="Mongue J. A."/>
            <person name="Jaron S. K."/>
        </authorList>
    </citation>
    <scope>NUCLEOTIDE SEQUENCE</scope>
</reference>
<evidence type="ECO:0000313" key="2">
    <source>
        <dbReference type="Proteomes" id="UP000708208"/>
    </source>
</evidence>
<name>A0A8J2K4J1_9HEXA</name>
<dbReference type="AlphaFoldDB" id="A0A8J2K4J1"/>
<evidence type="ECO:0000313" key="1">
    <source>
        <dbReference type="EMBL" id="CAG7732087.1"/>
    </source>
</evidence>
<proteinExistence type="predicted"/>
<protein>
    <submittedName>
        <fullName evidence="1">Uncharacterized protein</fullName>
    </submittedName>
</protein>
<organism evidence="1 2">
    <name type="scientific">Allacma fusca</name>
    <dbReference type="NCBI Taxonomy" id="39272"/>
    <lineage>
        <taxon>Eukaryota</taxon>
        <taxon>Metazoa</taxon>
        <taxon>Ecdysozoa</taxon>
        <taxon>Arthropoda</taxon>
        <taxon>Hexapoda</taxon>
        <taxon>Collembola</taxon>
        <taxon>Symphypleona</taxon>
        <taxon>Sminthuridae</taxon>
        <taxon>Allacma</taxon>
    </lineage>
</organism>
<comment type="caution">
    <text evidence="1">The sequence shown here is derived from an EMBL/GenBank/DDBJ whole genome shotgun (WGS) entry which is preliminary data.</text>
</comment>